<dbReference type="EMBL" id="CAJOBC010030713">
    <property type="protein sequence ID" value="CAF4088819.1"/>
    <property type="molecule type" value="Genomic_DNA"/>
</dbReference>
<dbReference type="Proteomes" id="UP000663829">
    <property type="component" value="Unassembled WGS sequence"/>
</dbReference>
<dbReference type="EMBL" id="CAJNOQ010011871">
    <property type="protein sequence ID" value="CAF1286930.1"/>
    <property type="molecule type" value="Genomic_DNA"/>
</dbReference>
<proteinExistence type="predicted"/>
<evidence type="ECO:0000313" key="2">
    <source>
        <dbReference type="EMBL" id="CAF4088819.1"/>
    </source>
</evidence>
<name>A0A815CG21_9BILA</name>
<evidence type="ECO:0000313" key="1">
    <source>
        <dbReference type="EMBL" id="CAF1286930.1"/>
    </source>
</evidence>
<evidence type="ECO:0000313" key="3">
    <source>
        <dbReference type="Proteomes" id="UP000663829"/>
    </source>
</evidence>
<feature type="non-terminal residue" evidence="1">
    <location>
        <position position="15"/>
    </location>
</feature>
<organism evidence="1 3">
    <name type="scientific">Didymodactylos carnosus</name>
    <dbReference type="NCBI Taxonomy" id="1234261"/>
    <lineage>
        <taxon>Eukaryota</taxon>
        <taxon>Metazoa</taxon>
        <taxon>Spiralia</taxon>
        <taxon>Gnathifera</taxon>
        <taxon>Rotifera</taxon>
        <taxon>Eurotatoria</taxon>
        <taxon>Bdelloidea</taxon>
        <taxon>Philodinida</taxon>
        <taxon>Philodinidae</taxon>
        <taxon>Didymodactylos</taxon>
    </lineage>
</organism>
<protein>
    <submittedName>
        <fullName evidence="1">Uncharacterized protein</fullName>
    </submittedName>
</protein>
<accession>A0A815CG21</accession>
<comment type="caution">
    <text evidence="1">The sequence shown here is derived from an EMBL/GenBank/DDBJ whole genome shotgun (WGS) entry which is preliminary data.</text>
</comment>
<gene>
    <name evidence="1" type="ORF">GPM918_LOCUS27835</name>
    <name evidence="2" type="ORF">SRO942_LOCUS28240</name>
</gene>
<sequence>MRGIHNFHNIIYRFL</sequence>
<reference evidence="1" key="1">
    <citation type="submission" date="2021-02" db="EMBL/GenBank/DDBJ databases">
        <authorList>
            <person name="Nowell W R."/>
        </authorList>
    </citation>
    <scope>NUCLEOTIDE SEQUENCE</scope>
</reference>
<keyword evidence="3" id="KW-1185">Reference proteome</keyword>
<dbReference type="Proteomes" id="UP000681722">
    <property type="component" value="Unassembled WGS sequence"/>
</dbReference>